<dbReference type="Pfam" id="PF00665">
    <property type="entry name" value="rve"/>
    <property type="match status" value="1"/>
</dbReference>
<dbReference type="SUPFAM" id="SSF53098">
    <property type="entry name" value="Ribonuclease H-like"/>
    <property type="match status" value="1"/>
</dbReference>
<proteinExistence type="predicted"/>
<gene>
    <name evidence="3" type="ORF">IMCC12053_154</name>
</gene>
<dbReference type="STRING" id="1397108.IMCC12053_154"/>
<feature type="domain" description="HTH-like" evidence="2">
    <location>
        <begin position="47"/>
        <end position="97"/>
    </location>
</feature>
<dbReference type="InterPro" id="IPR012337">
    <property type="entry name" value="RNaseH-like_sf"/>
</dbReference>
<evidence type="ECO:0000259" key="1">
    <source>
        <dbReference type="Pfam" id="PF00665"/>
    </source>
</evidence>
<evidence type="ECO:0000313" key="3">
    <source>
        <dbReference type="EMBL" id="ALI54104.1"/>
    </source>
</evidence>
<dbReference type="InterPro" id="IPR036397">
    <property type="entry name" value="RNaseH_sf"/>
</dbReference>
<dbReference type="Proteomes" id="UP000064920">
    <property type="component" value="Chromosome"/>
</dbReference>
<name>A0A0N9ZEW0_9RHOB</name>
<dbReference type="EMBL" id="CP012023">
    <property type="protein sequence ID" value="ALI54104.1"/>
    <property type="molecule type" value="Genomic_DNA"/>
</dbReference>
<dbReference type="InterPro" id="IPR050900">
    <property type="entry name" value="Transposase_IS3/IS150/IS904"/>
</dbReference>
<organism evidence="3 4">
    <name type="scientific">Celeribacter marinus</name>
    <dbReference type="NCBI Taxonomy" id="1397108"/>
    <lineage>
        <taxon>Bacteria</taxon>
        <taxon>Pseudomonadati</taxon>
        <taxon>Pseudomonadota</taxon>
        <taxon>Alphaproteobacteria</taxon>
        <taxon>Rhodobacterales</taxon>
        <taxon>Roseobacteraceae</taxon>
        <taxon>Celeribacter</taxon>
    </lineage>
</organism>
<dbReference type="GO" id="GO:0003676">
    <property type="term" value="F:nucleic acid binding"/>
    <property type="evidence" value="ECO:0007669"/>
    <property type="project" value="InterPro"/>
</dbReference>
<keyword evidence="4" id="KW-1185">Reference proteome</keyword>
<accession>A0A0N9ZEW0</accession>
<dbReference type="Gene3D" id="3.30.420.10">
    <property type="entry name" value="Ribonuclease H-like superfamily/Ribonuclease H"/>
    <property type="match status" value="1"/>
</dbReference>
<dbReference type="InterPro" id="IPR025948">
    <property type="entry name" value="HTH-like_dom"/>
</dbReference>
<dbReference type="Pfam" id="PF13276">
    <property type="entry name" value="HTH_21"/>
    <property type="match status" value="1"/>
</dbReference>
<dbReference type="PANTHER" id="PTHR46889">
    <property type="entry name" value="TRANSPOSASE INSF FOR INSERTION SEQUENCE IS3B-RELATED"/>
    <property type="match status" value="1"/>
</dbReference>
<dbReference type="PATRIC" id="fig|1397108.4.peg.163"/>
<protein>
    <submittedName>
        <fullName evidence="3">Mobile element protein</fullName>
    </submittedName>
</protein>
<feature type="domain" description="Integrase catalytic" evidence="1">
    <location>
        <begin position="120"/>
        <end position="161"/>
    </location>
</feature>
<evidence type="ECO:0000259" key="2">
    <source>
        <dbReference type="Pfam" id="PF13276"/>
    </source>
</evidence>
<reference evidence="3 4" key="1">
    <citation type="submission" date="2015-05" db="EMBL/GenBank/DDBJ databases">
        <authorList>
            <person name="Wang D.B."/>
            <person name="Wang M."/>
        </authorList>
    </citation>
    <scope>NUCLEOTIDE SEQUENCE [LARGE SCALE GENOMIC DNA]</scope>
    <source>
        <strain evidence="3 4">IMCC 12053</strain>
    </source>
</reference>
<dbReference type="GO" id="GO:0015074">
    <property type="term" value="P:DNA integration"/>
    <property type="evidence" value="ECO:0007669"/>
    <property type="project" value="InterPro"/>
</dbReference>
<evidence type="ECO:0000313" key="4">
    <source>
        <dbReference type="Proteomes" id="UP000064920"/>
    </source>
</evidence>
<dbReference type="AlphaFoldDB" id="A0A0N9ZEW0"/>
<sequence length="164" mass="19253">MSPSERRQMTRKDNTDLSLTRQCKLLKISRSSIYYTPVGFDQATIDLMHEIDRIFTKYPFFGSLQIAAYLPQSRFSAGRHRVRRLMSIMGLQAIYKGPNTSKKHPQHKIWPYLLRKLSITRPNHVWCSDITYIPVKNGFLYLVTIMDWATRKVLSWRLSNTLDA</sequence>
<dbReference type="InterPro" id="IPR001584">
    <property type="entry name" value="Integrase_cat-core"/>
</dbReference>
<dbReference type="KEGG" id="cmar:IMCC12053_154"/>